<dbReference type="InterPro" id="IPR046909">
    <property type="entry name" value="cREC_REC"/>
</dbReference>
<protein>
    <recommendedName>
        <fullName evidence="1">Cyclic-phosphate processing Receiver domain-containing protein</fullName>
    </recommendedName>
</protein>
<proteinExistence type="predicted"/>
<gene>
    <name evidence="2" type="ORF">BC351_12055</name>
</gene>
<accession>A0A1V4H801</accession>
<dbReference type="Pfam" id="PF20274">
    <property type="entry name" value="cREC_REC"/>
    <property type="match status" value="1"/>
</dbReference>
<organism evidence="2 3">
    <name type="scientific">Paenibacillus ferrarius</name>
    <dbReference type="NCBI Taxonomy" id="1469647"/>
    <lineage>
        <taxon>Bacteria</taxon>
        <taxon>Bacillati</taxon>
        <taxon>Bacillota</taxon>
        <taxon>Bacilli</taxon>
        <taxon>Bacillales</taxon>
        <taxon>Paenibacillaceae</taxon>
        <taxon>Paenibacillus</taxon>
    </lineage>
</organism>
<dbReference type="RefSeq" id="WP_079420940.1">
    <property type="nucleotide sequence ID" value="NZ_MBTG01000066.1"/>
</dbReference>
<reference evidence="3" key="1">
    <citation type="submission" date="2016-07" db="EMBL/GenBank/DDBJ databases">
        <authorList>
            <person name="Florea S."/>
            <person name="Webb J.S."/>
            <person name="Jaromczyk J."/>
            <person name="Schardl C.L."/>
        </authorList>
    </citation>
    <scope>NUCLEOTIDE SEQUENCE [LARGE SCALE GENOMIC DNA]</scope>
    <source>
        <strain evidence="3">CY1</strain>
    </source>
</reference>
<feature type="domain" description="Cyclic-phosphate processing Receiver" evidence="1">
    <location>
        <begin position="2"/>
        <end position="86"/>
    </location>
</feature>
<keyword evidence="3" id="KW-1185">Reference proteome</keyword>
<evidence type="ECO:0000313" key="3">
    <source>
        <dbReference type="Proteomes" id="UP000190626"/>
    </source>
</evidence>
<evidence type="ECO:0000313" key="2">
    <source>
        <dbReference type="EMBL" id="OPH47229.1"/>
    </source>
</evidence>
<dbReference type="Proteomes" id="UP000190626">
    <property type="component" value="Unassembled WGS sequence"/>
</dbReference>
<evidence type="ECO:0000259" key="1">
    <source>
        <dbReference type="Pfam" id="PF20274"/>
    </source>
</evidence>
<sequence length="118" mass="13430">MIHVYLDDLRPCPSGFTLAKDVNECVLLLEEFEVDILSLDHDLGWTSAQTGMDVVLWLLHKQKFPRTIYIHTSSRAACTAMYQMLYTAKPEGTSVYPNRIPDELLIQIAQGTYPKEAQ</sequence>
<dbReference type="AlphaFoldDB" id="A0A1V4H801"/>
<dbReference type="EMBL" id="MBTG01000066">
    <property type="protein sequence ID" value="OPH47229.1"/>
    <property type="molecule type" value="Genomic_DNA"/>
</dbReference>
<dbReference type="STRING" id="1469647.BC351_12055"/>
<name>A0A1V4H801_9BACL</name>
<comment type="caution">
    <text evidence="2">The sequence shown here is derived from an EMBL/GenBank/DDBJ whole genome shotgun (WGS) entry which is preliminary data.</text>
</comment>